<gene>
    <name evidence="9" type="ORF">HUXLEY_218</name>
</gene>
<dbReference type="InterPro" id="IPR002156">
    <property type="entry name" value="RNaseH_domain"/>
</dbReference>
<dbReference type="Pfam" id="PF00075">
    <property type="entry name" value="RNase_H"/>
    <property type="match status" value="1"/>
</dbReference>
<dbReference type="EMBL" id="KX397368">
    <property type="protein sequence ID" value="ANZ49300.1"/>
    <property type="molecule type" value="Genomic_DNA"/>
</dbReference>
<evidence type="ECO:0000259" key="8">
    <source>
        <dbReference type="PROSITE" id="PS50879"/>
    </source>
</evidence>
<dbReference type="EC" id="3.1.26.4" evidence="3"/>
<dbReference type="InterPro" id="IPR036397">
    <property type="entry name" value="RNaseH_sf"/>
</dbReference>
<evidence type="ECO:0000256" key="7">
    <source>
        <dbReference type="ARBA" id="ARBA00022801"/>
    </source>
</evidence>
<keyword evidence="5" id="KW-0479">Metal-binding</keyword>
<dbReference type="KEGG" id="vg:29069340"/>
<evidence type="ECO:0000256" key="4">
    <source>
        <dbReference type="ARBA" id="ARBA00022722"/>
    </source>
</evidence>
<evidence type="ECO:0000256" key="2">
    <source>
        <dbReference type="ARBA" id="ARBA00005300"/>
    </source>
</evidence>
<evidence type="ECO:0000256" key="3">
    <source>
        <dbReference type="ARBA" id="ARBA00012180"/>
    </source>
</evidence>
<dbReference type="GO" id="GO:0004523">
    <property type="term" value="F:RNA-DNA hybrid ribonuclease activity"/>
    <property type="evidence" value="ECO:0007669"/>
    <property type="project" value="UniProtKB-EC"/>
</dbReference>
<proteinExistence type="inferred from homology"/>
<dbReference type="Proteomes" id="UP000203302">
    <property type="component" value="Segment"/>
</dbReference>
<comment type="similarity">
    <text evidence="2">Belongs to the RNase H family.</text>
</comment>
<dbReference type="RefSeq" id="YP_009293186.1">
    <property type="nucleotide sequence ID" value="NC_031127.1"/>
</dbReference>
<dbReference type="GO" id="GO:0043137">
    <property type="term" value="P:DNA replication, removal of RNA primer"/>
    <property type="evidence" value="ECO:0007669"/>
    <property type="project" value="TreeGrafter"/>
</dbReference>
<dbReference type="GO" id="GO:0046872">
    <property type="term" value="F:metal ion binding"/>
    <property type="evidence" value="ECO:0007669"/>
    <property type="project" value="UniProtKB-KW"/>
</dbReference>
<dbReference type="OrthoDB" id="4167at10239"/>
<organism evidence="9 10">
    <name type="scientific">Erwinia phage vB_EamM_Huxley</name>
    <dbReference type="NCBI Taxonomy" id="1883373"/>
    <lineage>
        <taxon>Viruses</taxon>
        <taxon>Duplodnaviria</taxon>
        <taxon>Heunggongvirae</taxon>
        <taxon>Uroviricota</taxon>
        <taxon>Caudoviricetes</taxon>
        <taxon>Chimalliviridae</taxon>
        <taxon>Machinavirus</taxon>
        <taxon>Machinavirus machina</taxon>
    </lineage>
</organism>
<keyword evidence="6" id="KW-0255">Endonuclease</keyword>
<reference evidence="10" key="1">
    <citation type="submission" date="2016-06" db="EMBL/GenBank/DDBJ databases">
        <authorList>
            <person name="Berg J.A."/>
            <person name="Grossarth S.E."/>
            <person name="Jarvis T.M."/>
            <person name="Merrill B.D."/>
            <person name="Breakwell D.P."/>
            <person name="Hope S."/>
            <person name="Grose J.H."/>
        </authorList>
    </citation>
    <scope>NUCLEOTIDE SEQUENCE [LARGE SCALE GENOMIC DNA]</scope>
</reference>
<dbReference type="GO" id="GO:0003676">
    <property type="term" value="F:nucleic acid binding"/>
    <property type="evidence" value="ECO:0007669"/>
    <property type="project" value="InterPro"/>
</dbReference>
<dbReference type="GeneID" id="29069340"/>
<protein>
    <recommendedName>
        <fullName evidence="3">ribonuclease H</fullName>
        <ecNumber evidence="3">3.1.26.4</ecNumber>
    </recommendedName>
</protein>
<dbReference type="Gene3D" id="3.30.420.10">
    <property type="entry name" value="Ribonuclease H-like superfamily/Ribonuclease H"/>
    <property type="match status" value="1"/>
</dbReference>
<evidence type="ECO:0000256" key="5">
    <source>
        <dbReference type="ARBA" id="ARBA00022723"/>
    </source>
</evidence>
<evidence type="ECO:0000256" key="1">
    <source>
        <dbReference type="ARBA" id="ARBA00000077"/>
    </source>
</evidence>
<keyword evidence="7" id="KW-0378">Hydrolase</keyword>
<dbReference type="PANTHER" id="PTHR10642:SF26">
    <property type="entry name" value="RIBONUCLEASE H1"/>
    <property type="match status" value="1"/>
</dbReference>
<dbReference type="PANTHER" id="PTHR10642">
    <property type="entry name" value="RIBONUCLEASE H1"/>
    <property type="match status" value="1"/>
</dbReference>
<feature type="domain" description="RNase H type-1" evidence="8">
    <location>
        <begin position="5"/>
        <end position="193"/>
    </location>
</feature>
<name>A0A1B2IDE4_9CAUD</name>
<dbReference type="InterPro" id="IPR050092">
    <property type="entry name" value="RNase_H"/>
</dbReference>
<evidence type="ECO:0000313" key="10">
    <source>
        <dbReference type="Proteomes" id="UP000203302"/>
    </source>
</evidence>
<sequence>MDVKEYDHVVVYTDGSRVGPPNGTGGGIHGYAFNSGVLNENTPYSLPDVEECVTTNGYKKFPKDIKKPTVPETVDFFDCVIPVPAEFWSDVAELMAFISLFENSPILAKNYTIYIDASYVVNAWNDWMDGWRKRGWTKADGTPIANVNLIKKIDEIKTRLRQEGRSIRVIKIKGHAGFYGNERADMMARKASSMVAAGQGVEYRPLWSVSGELPVEPEAEVMGSDGSLLNMPKITNTKFCYPLVNEEHPTLSINGESWKYMFGGNHAKNKEDIVFIGKMIPDAQFAVFLSKDGWDNIYQLVNKHNELAWDNIPPMKRYDPIAIVYNTMIKRKKFQDAAKEGLPVNLMKFSEDGNLWMYDDLAITRVVRPALLSYRALEIRDELAAFLRDGVEDRSSVVLNDITHLLFDEKDKPVKTFYRNVDVSFNVKVNYPESDKQIPIILTRNIDMPDRTDMNRIMEPGGKWYVACRRPQKRCVEFAVVYIGKEYHGLWCGYYANKRILREEEV</sequence>
<dbReference type="PROSITE" id="PS50879">
    <property type="entry name" value="RNASE_H_1"/>
    <property type="match status" value="1"/>
</dbReference>
<evidence type="ECO:0000313" key="9">
    <source>
        <dbReference type="EMBL" id="ANZ49300.1"/>
    </source>
</evidence>
<dbReference type="SUPFAM" id="SSF53098">
    <property type="entry name" value="Ribonuclease H-like"/>
    <property type="match status" value="1"/>
</dbReference>
<comment type="catalytic activity">
    <reaction evidence="1">
        <text>Endonucleolytic cleavage to 5'-phosphomonoester.</text>
        <dbReference type="EC" id="3.1.26.4"/>
    </reaction>
</comment>
<keyword evidence="4" id="KW-0540">Nuclease</keyword>
<dbReference type="InterPro" id="IPR012337">
    <property type="entry name" value="RNaseH-like_sf"/>
</dbReference>
<evidence type="ECO:0000256" key="6">
    <source>
        <dbReference type="ARBA" id="ARBA00022759"/>
    </source>
</evidence>
<accession>A0A1B2IDE4</accession>